<dbReference type="Pfam" id="PF01850">
    <property type="entry name" value="PIN"/>
    <property type="match status" value="1"/>
</dbReference>
<comment type="cofactor">
    <cofactor evidence="1 8">
        <name>Mg(2+)</name>
        <dbReference type="ChEBI" id="CHEBI:18420"/>
    </cofactor>
</comment>
<evidence type="ECO:0000259" key="9">
    <source>
        <dbReference type="Pfam" id="PF01850"/>
    </source>
</evidence>
<keyword evidence="8" id="KW-0800">Toxin</keyword>
<dbReference type="GO" id="GO:0016787">
    <property type="term" value="F:hydrolase activity"/>
    <property type="evidence" value="ECO:0007669"/>
    <property type="project" value="UniProtKB-KW"/>
</dbReference>
<organism evidence="10 11">
    <name type="scientific">Cyanobium gracile (strain ATCC 27147 / PCC 6307)</name>
    <dbReference type="NCBI Taxonomy" id="292564"/>
    <lineage>
        <taxon>Bacteria</taxon>
        <taxon>Bacillati</taxon>
        <taxon>Cyanobacteriota</taxon>
        <taxon>Cyanophyceae</taxon>
        <taxon>Synechococcales</taxon>
        <taxon>Prochlorococcaceae</taxon>
        <taxon>Cyanobium</taxon>
    </lineage>
</organism>
<dbReference type="InterPro" id="IPR050556">
    <property type="entry name" value="Type_II_TA_system_RNase"/>
</dbReference>
<dbReference type="KEGG" id="cgc:Cyagr_0250"/>
<evidence type="ECO:0000313" key="11">
    <source>
        <dbReference type="Proteomes" id="UP000010388"/>
    </source>
</evidence>
<dbReference type="InterPro" id="IPR029060">
    <property type="entry name" value="PIN-like_dom_sf"/>
</dbReference>
<comment type="function">
    <text evidence="8">Toxic component of a toxin-antitoxin (TA) system. An RNase.</text>
</comment>
<dbReference type="EMBL" id="CP003495">
    <property type="protein sequence ID" value="AFY27451.1"/>
    <property type="molecule type" value="Genomic_DNA"/>
</dbReference>
<gene>
    <name evidence="8" type="primary">vapC</name>
    <name evidence="10" type="ordered locus">Cyagr_0250</name>
</gene>
<dbReference type="GO" id="GO:0000287">
    <property type="term" value="F:magnesium ion binding"/>
    <property type="evidence" value="ECO:0007669"/>
    <property type="project" value="UniProtKB-UniRule"/>
</dbReference>
<dbReference type="AlphaFoldDB" id="K9P413"/>
<evidence type="ECO:0000256" key="8">
    <source>
        <dbReference type="HAMAP-Rule" id="MF_00265"/>
    </source>
</evidence>
<name>K9P413_CYAGP</name>
<dbReference type="InterPro" id="IPR002716">
    <property type="entry name" value="PIN_dom"/>
</dbReference>
<sequence length="133" mass="14455">MASRWLLDTSALLALRDDESGADQVAGLLQAAQTGESHCFVCFMSRMEVLYRVWKDEGERRARLADAQLQALPIQWVPGSDALSEQAAAFKAGHPLSVAAAWIAAAARQEGAVLVHQDPEFNALAQLPQQWLG</sequence>
<feature type="domain" description="PIN" evidence="9">
    <location>
        <begin position="6"/>
        <end position="125"/>
    </location>
</feature>
<dbReference type="InterPro" id="IPR022907">
    <property type="entry name" value="VapC_family"/>
</dbReference>
<dbReference type="HOGENOM" id="CLU_135601_1_0_3"/>
<proteinExistence type="inferred from homology"/>
<keyword evidence="6 8" id="KW-0460">Magnesium</keyword>
<dbReference type="OrthoDB" id="7063121at2"/>
<dbReference type="SUPFAM" id="SSF88723">
    <property type="entry name" value="PIN domain-like"/>
    <property type="match status" value="1"/>
</dbReference>
<comment type="similarity">
    <text evidence="7 8">Belongs to the PINc/VapC protein family.</text>
</comment>
<dbReference type="GO" id="GO:0004540">
    <property type="term" value="F:RNA nuclease activity"/>
    <property type="evidence" value="ECO:0007669"/>
    <property type="project" value="InterPro"/>
</dbReference>
<protein>
    <recommendedName>
        <fullName evidence="8">Ribonuclease VapC</fullName>
        <shortName evidence="8">RNase VapC</shortName>
        <ecNumber evidence="8">3.1.-.-</ecNumber>
    </recommendedName>
    <alternativeName>
        <fullName evidence="8">Toxin VapC</fullName>
    </alternativeName>
</protein>
<evidence type="ECO:0000256" key="2">
    <source>
        <dbReference type="ARBA" id="ARBA00022649"/>
    </source>
</evidence>
<evidence type="ECO:0000256" key="7">
    <source>
        <dbReference type="ARBA" id="ARBA00038093"/>
    </source>
</evidence>
<dbReference type="PANTHER" id="PTHR33653:SF1">
    <property type="entry name" value="RIBONUCLEASE VAPC2"/>
    <property type="match status" value="1"/>
</dbReference>
<dbReference type="HAMAP" id="MF_00265">
    <property type="entry name" value="VapC_Nob1"/>
    <property type="match status" value="1"/>
</dbReference>
<keyword evidence="3 8" id="KW-0540">Nuclease</keyword>
<evidence type="ECO:0000256" key="4">
    <source>
        <dbReference type="ARBA" id="ARBA00022723"/>
    </source>
</evidence>
<evidence type="ECO:0000256" key="3">
    <source>
        <dbReference type="ARBA" id="ARBA00022722"/>
    </source>
</evidence>
<dbReference type="EC" id="3.1.-.-" evidence="8"/>
<reference evidence="11" key="1">
    <citation type="journal article" date="2013" name="Proc. Natl. Acad. Sci. U.S.A.">
        <title>Improving the coverage of the cyanobacterial phylum using diversity-driven genome sequencing.</title>
        <authorList>
            <person name="Shih P.M."/>
            <person name="Wu D."/>
            <person name="Latifi A."/>
            <person name="Axen S.D."/>
            <person name="Fewer D.P."/>
            <person name="Talla E."/>
            <person name="Calteau A."/>
            <person name="Cai F."/>
            <person name="Tandeau de Marsac N."/>
            <person name="Rippka R."/>
            <person name="Herdman M."/>
            <person name="Sivonen K."/>
            <person name="Coursin T."/>
            <person name="Laurent T."/>
            <person name="Goodwin L."/>
            <person name="Nolan M."/>
            <person name="Davenport K.W."/>
            <person name="Han C.S."/>
            <person name="Rubin E.M."/>
            <person name="Eisen J.A."/>
            <person name="Woyke T."/>
            <person name="Gugger M."/>
            <person name="Kerfeld C.A."/>
        </authorList>
    </citation>
    <scope>NUCLEOTIDE SEQUENCE [LARGE SCALE GENOMIC DNA]</scope>
    <source>
        <strain evidence="11">ATCC 27147 / PCC 6307</strain>
    </source>
</reference>
<dbReference type="RefSeq" id="WP_015107910.1">
    <property type="nucleotide sequence ID" value="NC_019675.1"/>
</dbReference>
<keyword evidence="4 8" id="KW-0479">Metal-binding</keyword>
<feature type="binding site" evidence="8">
    <location>
        <position position="8"/>
    </location>
    <ligand>
        <name>Mg(2+)</name>
        <dbReference type="ChEBI" id="CHEBI:18420"/>
    </ligand>
</feature>
<dbReference type="PANTHER" id="PTHR33653">
    <property type="entry name" value="RIBONUCLEASE VAPC2"/>
    <property type="match status" value="1"/>
</dbReference>
<evidence type="ECO:0000256" key="6">
    <source>
        <dbReference type="ARBA" id="ARBA00022842"/>
    </source>
</evidence>
<dbReference type="Gene3D" id="3.40.50.1010">
    <property type="entry name" value="5'-nuclease"/>
    <property type="match status" value="1"/>
</dbReference>
<dbReference type="Proteomes" id="UP000010388">
    <property type="component" value="Chromosome"/>
</dbReference>
<keyword evidence="2 8" id="KW-1277">Toxin-antitoxin system</keyword>
<evidence type="ECO:0000256" key="1">
    <source>
        <dbReference type="ARBA" id="ARBA00001946"/>
    </source>
</evidence>
<dbReference type="GO" id="GO:0090729">
    <property type="term" value="F:toxin activity"/>
    <property type="evidence" value="ECO:0007669"/>
    <property type="project" value="UniProtKB-KW"/>
</dbReference>
<accession>K9P413</accession>
<dbReference type="STRING" id="292564.Cyagr_0250"/>
<keyword evidence="5 8" id="KW-0378">Hydrolase</keyword>
<evidence type="ECO:0000313" key="10">
    <source>
        <dbReference type="EMBL" id="AFY27451.1"/>
    </source>
</evidence>
<comment type="caution">
    <text evidence="8">Lacks conserved residue(s) required for the propagation of feature annotation.</text>
</comment>
<dbReference type="eggNOG" id="COG1487">
    <property type="taxonomic scope" value="Bacteria"/>
</dbReference>
<evidence type="ECO:0000256" key="5">
    <source>
        <dbReference type="ARBA" id="ARBA00022801"/>
    </source>
</evidence>